<dbReference type="InterPro" id="IPR010869">
    <property type="entry name" value="DUF1501"/>
</dbReference>
<evidence type="ECO:0000313" key="2">
    <source>
        <dbReference type="EMBL" id="ASP39420.1"/>
    </source>
</evidence>
<dbReference type="PANTHER" id="PTHR43737:SF1">
    <property type="entry name" value="DUF1501 DOMAIN-CONTAINING PROTEIN"/>
    <property type="match status" value="1"/>
</dbReference>
<gene>
    <name evidence="2" type="ORF">CHH28_12370</name>
</gene>
<evidence type="ECO:0000313" key="3">
    <source>
        <dbReference type="Proteomes" id="UP000202440"/>
    </source>
</evidence>
<reference evidence="2 3" key="1">
    <citation type="submission" date="2017-07" db="EMBL/GenBank/DDBJ databases">
        <title>Annotated genome sequence of Bacterioplanes sanyensis isolated from Red Sea.</title>
        <authorList>
            <person name="Rehman Z.U."/>
        </authorList>
    </citation>
    <scope>NUCLEOTIDE SEQUENCE [LARGE SCALE GENOMIC DNA]</scope>
    <source>
        <strain evidence="2 3">NV9</strain>
    </source>
</reference>
<dbReference type="Proteomes" id="UP000202440">
    <property type="component" value="Chromosome"/>
</dbReference>
<accession>A0A222FKW3</accession>
<dbReference type="RefSeq" id="WP_094060598.1">
    <property type="nucleotide sequence ID" value="NZ_CP022530.1"/>
</dbReference>
<keyword evidence="3" id="KW-1185">Reference proteome</keyword>
<feature type="region of interest" description="Disordered" evidence="1">
    <location>
        <begin position="52"/>
        <end position="73"/>
    </location>
</feature>
<sequence>MQRRHFLQLLAATGLVGHLPLTSRTASAAELDRFLVVVNAAGGWDPTSLCDPKGLNRAYQENSDRHEGSTNSVAIDPAKRYGDIRWSAIPDSVSNDVTVRNRINDQFDRFFTRYGDRLRVINGIDTGTNNHDTGNRVVWSGQLDEGYPSLAALFAAASGPQLPMAYISNGGYDFTDSLVARARASSAGFVNQIADPNHYHDDKGFLYRSHNRSVDHYAMVATAQQQRLQRQQQQAALPLTRRQLGQLFTVRSSDNNLEQLTVHLDDIRANVNRDQNWHQNRANSLKSQAEVVVAAFRSQLAASANLSTGGFDTHGNHDGAAYPRLGDLLEGVHFLMQALEFAGLADRTTVVVGSDFGRTPYYNSGNGKDHWPVTSMLVLDSRLNGGQVFGETSSDFRSLALNPRSGRADSGGRILTPAHVNAALRDFIGIGDHAQLNPYPLTHDGFRLFS</sequence>
<dbReference type="PANTHER" id="PTHR43737">
    <property type="entry name" value="BLL7424 PROTEIN"/>
    <property type="match status" value="1"/>
</dbReference>
<dbReference type="AlphaFoldDB" id="A0A222FKW3"/>
<dbReference type="KEGG" id="bsan:CHH28_12370"/>
<proteinExistence type="predicted"/>
<evidence type="ECO:0000256" key="1">
    <source>
        <dbReference type="SAM" id="MobiDB-lite"/>
    </source>
</evidence>
<protein>
    <recommendedName>
        <fullName evidence="4">Tat pathway signal protein</fullName>
    </recommendedName>
</protein>
<dbReference type="EMBL" id="CP022530">
    <property type="protein sequence ID" value="ASP39420.1"/>
    <property type="molecule type" value="Genomic_DNA"/>
</dbReference>
<dbReference type="OrthoDB" id="9783759at2"/>
<dbReference type="Pfam" id="PF07394">
    <property type="entry name" value="DUF1501"/>
    <property type="match status" value="1"/>
</dbReference>
<name>A0A222FKW3_9GAMM</name>
<evidence type="ECO:0008006" key="4">
    <source>
        <dbReference type="Google" id="ProtNLM"/>
    </source>
</evidence>
<organism evidence="2 3">
    <name type="scientific">Bacterioplanes sanyensis</name>
    <dbReference type="NCBI Taxonomy" id="1249553"/>
    <lineage>
        <taxon>Bacteria</taxon>
        <taxon>Pseudomonadati</taxon>
        <taxon>Pseudomonadota</taxon>
        <taxon>Gammaproteobacteria</taxon>
        <taxon>Oceanospirillales</taxon>
        <taxon>Oceanospirillaceae</taxon>
        <taxon>Bacterioplanes</taxon>
    </lineage>
</organism>